<evidence type="ECO:0000313" key="5">
    <source>
        <dbReference type="Proteomes" id="UP000028602"/>
    </source>
</evidence>
<dbReference type="OrthoDB" id="6521986at2"/>
<sequence>MNSVKTFVAVAALSLISFGTFAQTITTTAGTLDDAEAQIAAQAHKSGDSYRITEATVKNCVHMTAELNK</sequence>
<proteinExistence type="predicted"/>
<dbReference type="AlphaFoldDB" id="A0A085JQ53"/>
<feature type="domain" description="YdgH/BhsA/McbA-like" evidence="3">
    <location>
        <begin position="24"/>
        <end position="67"/>
    </location>
</feature>
<dbReference type="EMBL" id="JMPR01000004">
    <property type="protein sequence ID" value="KFD22599.1"/>
    <property type="molecule type" value="Genomic_DNA"/>
</dbReference>
<evidence type="ECO:0000256" key="1">
    <source>
        <dbReference type="ARBA" id="ARBA00022729"/>
    </source>
</evidence>
<name>A0A085JQ53_9GAMM</name>
<dbReference type="eggNOG" id="ENOG5032ZBU">
    <property type="taxonomic scope" value="Bacteria"/>
</dbReference>
<keyword evidence="1 2" id="KW-0732">Signal</keyword>
<keyword evidence="5" id="KW-1185">Reference proteome</keyword>
<reference evidence="4 5" key="1">
    <citation type="submission" date="2014-05" db="EMBL/GenBank/DDBJ databases">
        <title>ATOL: Assembling a taxonomically balanced genome-scale reconstruction of the evolutionary history of the Enterobacteriaceae.</title>
        <authorList>
            <person name="Plunkett G.III."/>
            <person name="Neeno-Eckwall E.C."/>
            <person name="Glasner J.D."/>
            <person name="Perna N.T."/>
        </authorList>
    </citation>
    <scope>NUCLEOTIDE SEQUENCE [LARGE SCALE GENOMIC DNA]</scope>
    <source>
        <strain evidence="4 5">ATCC 33301</strain>
    </source>
</reference>
<dbReference type="InterPro" id="IPR010854">
    <property type="entry name" value="YdgH/BhsA/McbA-like_dom"/>
</dbReference>
<organism evidence="4 5">
    <name type="scientific">Tatumella ptyseos ATCC 33301</name>
    <dbReference type="NCBI Taxonomy" id="1005995"/>
    <lineage>
        <taxon>Bacteria</taxon>
        <taxon>Pseudomonadati</taxon>
        <taxon>Pseudomonadota</taxon>
        <taxon>Gammaproteobacteria</taxon>
        <taxon>Enterobacterales</taxon>
        <taxon>Erwiniaceae</taxon>
        <taxon>Tatumella</taxon>
    </lineage>
</organism>
<feature type="signal peptide" evidence="2">
    <location>
        <begin position="1"/>
        <end position="22"/>
    </location>
</feature>
<accession>A0A085JQ53</accession>
<protein>
    <recommendedName>
        <fullName evidence="3">YdgH/BhsA/McbA-like domain-containing protein</fullName>
    </recommendedName>
</protein>
<evidence type="ECO:0000313" key="4">
    <source>
        <dbReference type="EMBL" id="KFD22599.1"/>
    </source>
</evidence>
<dbReference type="InterPro" id="IPR036275">
    <property type="entry name" value="YdgH-like_sf"/>
</dbReference>
<evidence type="ECO:0000256" key="2">
    <source>
        <dbReference type="SAM" id="SignalP"/>
    </source>
</evidence>
<dbReference type="Proteomes" id="UP000028602">
    <property type="component" value="Unassembled WGS sequence"/>
</dbReference>
<comment type="caution">
    <text evidence="4">The sequence shown here is derived from an EMBL/GenBank/DDBJ whole genome shotgun (WGS) entry which is preliminary data.</text>
</comment>
<dbReference type="InterPro" id="IPR025543">
    <property type="entry name" value="Dodecin-like"/>
</dbReference>
<dbReference type="SUPFAM" id="SSF159871">
    <property type="entry name" value="YdgH-like"/>
    <property type="match status" value="1"/>
</dbReference>
<gene>
    <name evidence="4" type="ORF">GTPT_0176</name>
</gene>
<dbReference type="RefSeq" id="WP_025903895.1">
    <property type="nucleotide sequence ID" value="NZ_ATMJ01000010.1"/>
</dbReference>
<dbReference type="Pfam" id="PF07338">
    <property type="entry name" value="YdgH_BhsA-like"/>
    <property type="match status" value="1"/>
</dbReference>
<evidence type="ECO:0000259" key="3">
    <source>
        <dbReference type="Pfam" id="PF07338"/>
    </source>
</evidence>
<dbReference type="Gene3D" id="3.30.1660.10">
    <property type="entry name" value="Flavin-binding protein dodecin"/>
    <property type="match status" value="1"/>
</dbReference>
<feature type="chain" id="PRO_5001793610" description="YdgH/BhsA/McbA-like domain-containing protein" evidence="2">
    <location>
        <begin position="23"/>
        <end position="69"/>
    </location>
</feature>